<name>A0A0F9IR14_9ZZZZ</name>
<accession>A0A0F9IR14</accession>
<dbReference type="AlphaFoldDB" id="A0A0F9IR14"/>
<evidence type="ECO:0000313" key="1">
    <source>
        <dbReference type="EMBL" id="KKM58987.1"/>
    </source>
</evidence>
<comment type="caution">
    <text evidence="1">The sequence shown here is derived from an EMBL/GenBank/DDBJ whole genome shotgun (WGS) entry which is preliminary data.</text>
</comment>
<sequence length="235" mass="28004">MNYENARKQLKNLHYLDEERLHKAALKLSKMTDKDVNVQAMFTENEEKKLARNLVKKYLDDYIIESISDKNTLKQLIYFEVIQYRLQKVTNKAHNENKSVPLKYLDSLHKNSNQIISLKETLGITHDKDAKQDSYGSFQDIMKKFAIHRKNNIADRTRLCPYCGEMIHFIMNMDKYDAKKHPFFQGRFLTNKLFIKLYKEKRITKKEFAVGLEVSEDYIDFLLKRVDRQYDSSDN</sequence>
<protein>
    <submittedName>
        <fullName evidence="1">Uncharacterized protein</fullName>
    </submittedName>
</protein>
<proteinExistence type="predicted"/>
<gene>
    <name evidence="1" type="ORF">LCGC14_1548670</name>
</gene>
<reference evidence="1" key="1">
    <citation type="journal article" date="2015" name="Nature">
        <title>Complex archaea that bridge the gap between prokaryotes and eukaryotes.</title>
        <authorList>
            <person name="Spang A."/>
            <person name="Saw J.H."/>
            <person name="Jorgensen S.L."/>
            <person name="Zaremba-Niedzwiedzka K."/>
            <person name="Martijn J."/>
            <person name="Lind A.E."/>
            <person name="van Eijk R."/>
            <person name="Schleper C."/>
            <person name="Guy L."/>
            <person name="Ettema T.J."/>
        </authorList>
    </citation>
    <scope>NUCLEOTIDE SEQUENCE</scope>
</reference>
<dbReference type="EMBL" id="LAZR01011806">
    <property type="protein sequence ID" value="KKM58987.1"/>
    <property type="molecule type" value="Genomic_DNA"/>
</dbReference>
<organism evidence="1">
    <name type="scientific">marine sediment metagenome</name>
    <dbReference type="NCBI Taxonomy" id="412755"/>
    <lineage>
        <taxon>unclassified sequences</taxon>
        <taxon>metagenomes</taxon>
        <taxon>ecological metagenomes</taxon>
    </lineage>
</organism>